<comment type="caution">
    <text evidence="3">The sequence shown here is derived from an EMBL/GenBank/DDBJ whole genome shotgun (WGS) entry which is preliminary data.</text>
</comment>
<dbReference type="PANTHER" id="PTHR45947">
    <property type="entry name" value="SULFOQUINOVOSYL TRANSFERASE SQD2"/>
    <property type="match status" value="1"/>
</dbReference>
<dbReference type="RefSeq" id="WP_345371115.1">
    <property type="nucleotide sequence ID" value="NZ_BAABJX010000027.1"/>
</dbReference>
<accession>A0ABP9D8U7</accession>
<organism evidence="3 4">
    <name type="scientific">Algivirga pacifica</name>
    <dbReference type="NCBI Taxonomy" id="1162670"/>
    <lineage>
        <taxon>Bacteria</taxon>
        <taxon>Pseudomonadati</taxon>
        <taxon>Bacteroidota</taxon>
        <taxon>Cytophagia</taxon>
        <taxon>Cytophagales</taxon>
        <taxon>Flammeovirgaceae</taxon>
        <taxon>Algivirga</taxon>
    </lineage>
</organism>
<sequence>MNKHEQPGVIIFRKHILPYSETFIVNQGQFLQKYAPYYTGFQRVSSGASLLEGTTNAVLEDYGKLLNWEKLKFRLGWNKNHPWIQSLRATDSKLIHAHFATSAIDAMELSEILNIPFVATVHGNDITTVDESASYIRKRKKVFEKADKIIAVSHFIQDQLIKKGCPPEKIVQHYIGINIDQFSGVKKEAEVPTILFVGRLVEKKGCRYLLEATKRLQKVHPELQVNIVGDGPLRKTLEEYVSENKLNVNFLGIQTPDQIKELMQQAWVFSTPSITAKAGDAEGLGMVFLEAQALQTPVVTFGSGGVVEAIRHEESGFLCKEKDVDQLTEALQFLLDSQEERQRFGEAGRRNVEEHFDIVKQCQALEGIYDSVVK</sequence>
<dbReference type="InterPro" id="IPR050194">
    <property type="entry name" value="Glycosyltransferase_grp1"/>
</dbReference>
<dbReference type="SUPFAM" id="SSF53756">
    <property type="entry name" value="UDP-Glycosyltransferase/glycogen phosphorylase"/>
    <property type="match status" value="1"/>
</dbReference>
<protein>
    <submittedName>
        <fullName evidence="3">Glycosyltransferase</fullName>
    </submittedName>
</protein>
<evidence type="ECO:0000313" key="4">
    <source>
        <dbReference type="Proteomes" id="UP001500298"/>
    </source>
</evidence>
<evidence type="ECO:0000259" key="1">
    <source>
        <dbReference type="Pfam" id="PF00534"/>
    </source>
</evidence>
<name>A0ABP9D8U7_9BACT</name>
<dbReference type="Pfam" id="PF13439">
    <property type="entry name" value="Glyco_transf_4"/>
    <property type="match status" value="1"/>
</dbReference>
<reference evidence="4" key="1">
    <citation type="journal article" date="2019" name="Int. J. Syst. Evol. Microbiol.">
        <title>The Global Catalogue of Microorganisms (GCM) 10K type strain sequencing project: providing services to taxonomists for standard genome sequencing and annotation.</title>
        <authorList>
            <consortium name="The Broad Institute Genomics Platform"/>
            <consortium name="The Broad Institute Genome Sequencing Center for Infectious Disease"/>
            <person name="Wu L."/>
            <person name="Ma J."/>
        </authorList>
    </citation>
    <scope>NUCLEOTIDE SEQUENCE [LARGE SCALE GENOMIC DNA]</scope>
    <source>
        <strain evidence="4">JCM 18326</strain>
    </source>
</reference>
<dbReference type="InterPro" id="IPR001296">
    <property type="entry name" value="Glyco_trans_1"/>
</dbReference>
<proteinExistence type="predicted"/>
<evidence type="ECO:0000259" key="2">
    <source>
        <dbReference type="Pfam" id="PF13439"/>
    </source>
</evidence>
<dbReference type="Proteomes" id="UP001500298">
    <property type="component" value="Unassembled WGS sequence"/>
</dbReference>
<keyword evidence="4" id="KW-1185">Reference proteome</keyword>
<dbReference type="PANTHER" id="PTHR45947:SF14">
    <property type="entry name" value="SLL1723 PROTEIN"/>
    <property type="match status" value="1"/>
</dbReference>
<dbReference type="Pfam" id="PF00534">
    <property type="entry name" value="Glycos_transf_1"/>
    <property type="match status" value="1"/>
</dbReference>
<gene>
    <name evidence="3" type="ORF">GCM10023331_18070</name>
</gene>
<dbReference type="Gene3D" id="3.40.50.2000">
    <property type="entry name" value="Glycogen Phosphorylase B"/>
    <property type="match status" value="2"/>
</dbReference>
<dbReference type="InterPro" id="IPR028098">
    <property type="entry name" value="Glyco_trans_4-like_N"/>
</dbReference>
<feature type="domain" description="Glycosyl transferase family 1" evidence="1">
    <location>
        <begin position="186"/>
        <end position="350"/>
    </location>
</feature>
<evidence type="ECO:0000313" key="3">
    <source>
        <dbReference type="EMBL" id="GAA4833198.1"/>
    </source>
</evidence>
<feature type="domain" description="Glycosyltransferase subfamily 4-like N-terminal" evidence="2">
    <location>
        <begin position="73"/>
        <end position="180"/>
    </location>
</feature>
<dbReference type="EMBL" id="BAABJX010000027">
    <property type="protein sequence ID" value="GAA4833198.1"/>
    <property type="molecule type" value="Genomic_DNA"/>
</dbReference>